<dbReference type="AlphaFoldDB" id="A0AAD9YSN8"/>
<dbReference type="Pfam" id="PF17111">
    <property type="entry name" value="PigL_N"/>
    <property type="match status" value="1"/>
</dbReference>
<dbReference type="EMBL" id="VYYT01000035">
    <property type="protein sequence ID" value="KAK2775626.1"/>
    <property type="molecule type" value="Genomic_DNA"/>
</dbReference>
<feature type="coiled-coil region" evidence="2">
    <location>
        <begin position="113"/>
        <end position="140"/>
    </location>
</feature>
<evidence type="ECO:0008006" key="9">
    <source>
        <dbReference type="Google" id="ProtNLM"/>
    </source>
</evidence>
<dbReference type="Pfam" id="PF25053">
    <property type="entry name" value="DUF7791"/>
    <property type="match status" value="1"/>
</dbReference>
<dbReference type="InterPro" id="IPR031348">
    <property type="entry name" value="PigL_N"/>
</dbReference>
<feature type="compositionally biased region" description="Low complexity" evidence="3">
    <location>
        <begin position="283"/>
        <end position="294"/>
    </location>
</feature>
<dbReference type="SUPFAM" id="SSF52540">
    <property type="entry name" value="P-loop containing nucleoside triphosphate hydrolases"/>
    <property type="match status" value="1"/>
</dbReference>
<reference evidence="7" key="1">
    <citation type="submission" date="2023-02" db="EMBL/GenBank/DDBJ databases">
        <title>Colletotrichum kahawae CIFC_Que2 genome sequencing and assembly.</title>
        <authorList>
            <person name="Baroncelli R."/>
        </authorList>
    </citation>
    <scope>NUCLEOTIDE SEQUENCE</scope>
    <source>
        <strain evidence="7">CIFC_Que2</strain>
    </source>
</reference>
<feature type="domain" description="DUF7791" evidence="6">
    <location>
        <begin position="647"/>
        <end position="757"/>
    </location>
</feature>
<protein>
    <recommendedName>
        <fullName evidence="9">NACHT domain-containing protein</fullName>
    </recommendedName>
</protein>
<organism evidence="7 8">
    <name type="scientific">Colletotrichum kahawae</name>
    <name type="common">Coffee berry disease fungus</name>
    <dbReference type="NCBI Taxonomy" id="34407"/>
    <lineage>
        <taxon>Eukaryota</taxon>
        <taxon>Fungi</taxon>
        <taxon>Dikarya</taxon>
        <taxon>Ascomycota</taxon>
        <taxon>Pezizomycotina</taxon>
        <taxon>Sordariomycetes</taxon>
        <taxon>Hypocreomycetidae</taxon>
        <taxon>Glomerellales</taxon>
        <taxon>Glomerellaceae</taxon>
        <taxon>Colletotrichum</taxon>
        <taxon>Colletotrichum gloeosporioides species complex</taxon>
    </lineage>
</organism>
<dbReference type="InterPro" id="IPR027417">
    <property type="entry name" value="P-loop_NTPase"/>
</dbReference>
<sequence length="1135" mass="129285">MDPLTAIGLASNILSFIDFSSNLVRDAAKIYQSASGLPEELEDVAIITGNLESHMGRLSPPALSPSASPDDKALATLVGNCQKTCGELRQLVERIKGKGVGSRRDSFRVAWRSLRGKGKLEELEKRIEKYQTQILGQLLVRLRDENREQHTQVESHQSTEKVEAMEMKQDIREIREKVLKLVHSQARIGQATSANGASTSYDEILQDIRRTVSDLSARMRIISAERQISDLLWFPELRLRFGSIDEAHRGTYRWLLYDPDDDFEQDTYMLSRPPSPSSYGPEQSSVTSQQSDDQPPVVEASDSLGKDSDRYSTISSTRSDPEKIQRQAWRGQFLDWLQNGSGLFYVSGNPGSGKSTLLKYISQDSLTRQTLEAWASRDAQDIIQVRFFFWSSGAKLQRTIEGLHRSILWEVLQSRPDLTQQIFPNLWARACEGSIHESDLTKETLQAAFQVLVYNQELLGKQKVCIFIDGLDECEEDHWQLTKELKRWCAAPDVKLCVSSRPHNEFLQAFTPKTGAWLKLHELNREDILKVIHDQFAGDERFVEARQLSTNSTDYDDLTHSIAQKAEGVFIWVIMVIRSLLQGIGNFCSLSQLRKRLDAIPAEVNSMFQYMLAGIDQLERQAAARTFLVMKLGHTAFDPKTWVYIHSVLDNLNDDPEYERSLLDGTPQPCSEGRYGTSACVSMAHRLNWRCRGLVQVIFTGNYFPYCHQVQFIHRTFSDFLDEPKTVQELSTMAVGFSPYRSVALGLLATMKHIPRKEWEVHCQGYRSTQAFGDTGRQETNSWSRVGQLSMHRALLDIAACIELAESCLITAEIESMKQMTLQLWTSDDFIRPFNSQRRQIQWSITDLQSNEREIVVLLFAVGYGAFEYVKSMMRNHSLDTKVCSQLLLVSSSETVTGPIRRAPLENTVAMSWFLLEFHASLNFELQNICFLGESQNDGTSINQITQHLSSPLWTPWTAFLMEIAQTWVIWQEHDTTPKWIRLLELYFEYGCDATVCFVGYNVPQTKKGPLWGANGRNQILEDLANEETNTLENILEPLYADLPTMLEIWDLGVSLPPRTWLSKNFPAPRKLLGGWLGMLSSGSGQFRKVGSDEIQRWDFLVLRVVSHHKLKDVERSDLDDIMRQVLDRVGARIP</sequence>
<comment type="caution">
    <text evidence="7">The sequence shown here is derived from an EMBL/GenBank/DDBJ whole genome shotgun (WGS) entry which is preliminary data.</text>
</comment>
<evidence type="ECO:0000259" key="4">
    <source>
        <dbReference type="Pfam" id="PF17111"/>
    </source>
</evidence>
<evidence type="ECO:0000256" key="1">
    <source>
        <dbReference type="ARBA" id="ARBA00022737"/>
    </source>
</evidence>
<keyword evidence="8" id="KW-1185">Reference proteome</keyword>
<name>A0AAD9YSN8_COLKA</name>
<keyword evidence="1" id="KW-0677">Repeat</keyword>
<dbReference type="InterPro" id="IPR056693">
    <property type="entry name" value="DUF7791"/>
</dbReference>
<evidence type="ECO:0000313" key="7">
    <source>
        <dbReference type="EMBL" id="KAK2775626.1"/>
    </source>
</evidence>
<evidence type="ECO:0000256" key="3">
    <source>
        <dbReference type="SAM" id="MobiDB-lite"/>
    </source>
</evidence>
<gene>
    <name evidence="7" type="ORF">CKAH01_03512</name>
</gene>
<evidence type="ECO:0000313" key="8">
    <source>
        <dbReference type="Proteomes" id="UP001281614"/>
    </source>
</evidence>
<feature type="region of interest" description="Disordered" evidence="3">
    <location>
        <begin position="265"/>
        <end position="324"/>
    </location>
</feature>
<dbReference type="InterPro" id="IPR056884">
    <property type="entry name" value="NPHP3-like_N"/>
</dbReference>
<keyword evidence="2" id="KW-0175">Coiled coil</keyword>
<evidence type="ECO:0000259" key="6">
    <source>
        <dbReference type="Pfam" id="PF25053"/>
    </source>
</evidence>
<proteinExistence type="predicted"/>
<dbReference type="Proteomes" id="UP001281614">
    <property type="component" value="Unassembled WGS sequence"/>
</dbReference>
<dbReference type="Gene3D" id="3.40.50.300">
    <property type="entry name" value="P-loop containing nucleotide triphosphate hydrolases"/>
    <property type="match status" value="1"/>
</dbReference>
<dbReference type="PANTHER" id="PTHR10039">
    <property type="entry name" value="AMELOGENIN"/>
    <property type="match status" value="1"/>
</dbReference>
<evidence type="ECO:0000256" key="2">
    <source>
        <dbReference type="SAM" id="Coils"/>
    </source>
</evidence>
<evidence type="ECO:0000259" key="5">
    <source>
        <dbReference type="Pfam" id="PF24883"/>
    </source>
</evidence>
<feature type="domain" description="Nephrocystin 3-like N-terminal" evidence="5">
    <location>
        <begin position="332"/>
        <end position="501"/>
    </location>
</feature>
<accession>A0AAD9YSN8</accession>
<dbReference type="Pfam" id="PF24883">
    <property type="entry name" value="NPHP3_N"/>
    <property type="match status" value="1"/>
</dbReference>
<feature type="domain" description="Azaphilone pigments biosynthesis cluster protein L N-terminal" evidence="4">
    <location>
        <begin position="7"/>
        <end position="193"/>
    </location>
</feature>
<dbReference type="PANTHER" id="PTHR10039:SF5">
    <property type="entry name" value="NACHT DOMAIN-CONTAINING PROTEIN"/>
    <property type="match status" value="1"/>
</dbReference>